<protein>
    <submittedName>
        <fullName evidence="2">Uncharacterized protein</fullName>
    </submittedName>
</protein>
<dbReference type="Proteomes" id="UP000076858">
    <property type="component" value="Unassembled WGS sequence"/>
</dbReference>
<dbReference type="EMBL" id="LRGB01001581">
    <property type="protein sequence ID" value="KZS11104.1"/>
    <property type="molecule type" value="Genomic_DNA"/>
</dbReference>
<reference evidence="2 3" key="1">
    <citation type="submission" date="2016-03" db="EMBL/GenBank/DDBJ databases">
        <title>EvidentialGene: Evidence-directed Construction of Genes on Genomes.</title>
        <authorList>
            <person name="Gilbert D.G."/>
            <person name="Choi J.-H."/>
            <person name="Mockaitis K."/>
            <person name="Colbourne J."/>
            <person name="Pfrender M."/>
        </authorList>
    </citation>
    <scope>NUCLEOTIDE SEQUENCE [LARGE SCALE GENOMIC DNA]</scope>
    <source>
        <strain evidence="2 3">Xinb3</strain>
        <tissue evidence="2">Complete organism</tissue>
    </source>
</reference>
<dbReference type="GO" id="GO:0004519">
    <property type="term" value="F:endonuclease activity"/>
    <property type="evidence" value="ECO:0007669"/>
    <property type="project" value="InterPro"/>
</dbReference>
<dbReference type="PANTHER" id="PTHR15002">
    <property type="entry name" value="RIBOSOMAL BIOGENESIS PROTEIN LAS1L"/>
    <property type="match status" value="1"/>
</dbReference>
<dbReference type="GO" id="GO:0000460">
    <property type="term" value="P:maturation of 5.8S rRNA"/>
    <property type="evidence" value="ECO:0007669"/>
    <property type="project" value="TreeGrafter"/>
</dbReference>
<feature type="compositionally biased region" description="Basic and acidic residues" evidence="1">
    <location>
        <begin position="475"/>
        <end position="493"/>
    </location>
</feature>
<dbReference type="OrthoDB" id="6340012at2759"/>
<feature type="region of interest" description="Disordered" evidence="1">
    <location>
        <begin position="472"/>
        <end position="504"/>
    </location>
</feature>
<evidence type="ECO:0000313" key="2">
    <source>
        <dbReference type="EMBL" id="KZS11104.1"/>
    </source>
</evidence>
<feature type="region of interest" description="Disordered" evidence="1">
    <location>
        <begin position="550"/>
        <end position="594"/>
    </location>
</feature>
<evidence type="ECO:0000313" key="3">
    <source>
        <dbReference type="Proteomes" id="UP000076858"/>
    </source>
</evidence>
<dbReference type="InterPro" id="IPR007174">
    <property type="entry name" value="Las1"/>
</dbReference>
<dbReference type="AlphaFoldDB" id="A0A0P5YTJ7"/>
<dbReference type="GO" id="GO:0030687">
    <property type="term" value="C:preribosome, large subunit precursor"/>
    <property type="evidence" value="ECO:0007669"/>
    <property type="project" value="TreeGrafter"/>
</dbReference>
<dbReference type="GO" id="GO:0000470">
    <property type="term" value="P:maturation of LSU-rRNA"/>
    <property type="evidence" value="ECO:0007669"/>
    <property type="project" value="TreeGrafter"/>
</dbReference>
<proteinExistence type="predicted"/>
<organism evidence="2 3">
    <name type="scientific">Daphnia magna</name>
    <dbReference type="NCBI Taxonomy" id="35525"/>
    <lineage>
        <taxon>Eukaryota</taxon>
        <taxon>Metazoa</taxon>
        <taxon>Ecdysozoa</taxon>
        <taxon>Arthropoda</taxon>
        <taxon>Crustacea</taxon>
        <taxon>Branchiopoda</taxon>
        <taxon>Diplostraca</taxon>
        <taxon>Cladocera</taxon>
        <taxon>Anomopoda</taxon>
        <taxon>Daphniidae</taxon>
        <taxon>Daphnia</taxon>
    </lineage>
</organism>
<name>A0A0P5YTJ7_9CRUS</name>
<evidence type="ECO:0000256" key="1">
    <source>
        <dbReference type="SAM" id="MobiDB-lite"/>
    </source>
</evidence>
<accession>A0A0P5YTJ7</accession>
<dbReference type="PANTHER" id="PTHR15002:SF0">
    <property type="entry name" value="RIBOSOMAL BIOGENESIS PROTEIN LAS1L"/>
    <property type="match status" value="1"/>
</dbReference>
<sequence>MASKTERLVPWISMEEWKQVYKQVYSEKRKEKWAGLNQMIMWKSRVTKLSLGIECSLYLLQAILRDEEYKFDANHALSENDIALMYSTAIIRFINLISHLGQVDLRHQPISAIAEMAGIPDWVVSIRHEATHAKMPSLDILRPGANLAMEWLKENYWRTEEENSFDLYWPAESNNATSRMMLAKMKEAKEEETGSAPKCVVLSKELQQAVSMLVLLLKEMGSRNSINEIQSRELHQYLYKLWLQTKNFATPLNKKEIANLTVPLKKLQPLVFDDIKRLLSELVESDGEEELEHDVEKEAVFEGKCFISALCRSPHLLTKPGKGTIFSNLQPIWNWIQQWKIVPHLMNSLVHIEIADDNIRKAHLSLISALANALLHAQNNPRNAKSIFKFDENWRSTNWKKMTLPILQDPHPDTWNTVSKLFQLQNPPVDATKQEKVAALLRLYLDGNTSDEPSRRAGFGKSTMHSKIYTVEMVDPQKEKPQEQEDSRDRCPQVDESSPDPAPVIDVWTLCSEHDWSRIPIGSLPKNRIEELEFKGVEWELVDAESDDCNSDRLTNGTKRTGERFDWNSLMRKRRRRGGLTKEGPAGQSAATTR</sequence>
<gene>
    <name evidence="2" type="ORF">APZ42_023827</name>
</gene>
<dbReference type="GO" id="GO:0090730">
    <property type="term" value="C:Las1 complex"/>
    <property type="evidence" value="ECO:0007669"/>
    <property type="project" value="InterPro"/>
</dbReference>
<dbReference type="STRING" id="35525.A0A0P5YTJ7"/>
<comment type="caution">
    <text evidence="2">The sequence shown here is derived from an EMBL/GenBank/DDBJ whole genome shotgun (WGS) entry which is preliminary data.</text>
</comment>
<keyword evidence="3" id="KW-1185">Reference proteome</keyword>
<dbReference type="Pfam" id="PF04031">
    <property type="entry name" value="Las1"/>
    <property type="match status" value="1"/>
</dbReference>